<evidence type="ECO:0000259" key="1">
    <source>
        <dbReference type="Pfam" id="PF01575"/>
    </source>
</evidence>
<sequence length="163" mass="18066">MNDRLLGKLQDLVIHYEDLEVGDTFTTSGRTVTEADVVNFAGLSADYNSLHVDATFASTTQHEGRIAHGLLVLAIASGLCTRLPLMKFLEPSILGLADLQCKFRRPCKIGDTLHVRMRVTDKQPGKKPDRGTVTFARTAVNQRGEDVMESQWQLVVRNRGSVQ</sequence>
<accession>A0A368XR58</accession>
<protein>
    <submittedName>
        <fullName evidence="2">Acyl dehydratase</fullName>
    </submittedName>
</protein>
<organism evidence="2 3">
    <name type="scientific">Pseudorhodoferax soli</name>
    <dbReference type="NCBI Taxonomy" id="545864"/>
    <lineage>
        <taxon>Bacteria</taxon>
        <taxon>Pseudomonadati</taxon>
        <taxon>Pseudomonadota</taxon>
        <taxon>Betaproteobacteria</taxon>
        <taxon>Burkholderiales</taxon>
        <taxon>Comamonadaceae</taxon>
    </lineage>
</organism>
<dbReference type="EMBL" id="QPJK01000007">
    <property type="protein sequence ID" value="RCW68494.1"/>
    <property type="molecule type" value="Genomic_DNA"/>
</dbReference>
<reference evidence="2 3" key="1">
    <citation type="submission" date="2018-07" db="EMBL/GenBank/DDBJ databases">
        <title>Genomic Encyclopedia of Type Strains, Phase IV (KMG-IV): sequencing the most valuable type-strain genomes for metagenomic binning, comparative biology and taxonomic classification.</title>
        <authorList>
            <person name="Goeker M."/>
        </authorList>
    </citation>
    <scope>NUCLEOTIDE SEQUENCE [LARGE SCALE GENOMIC DNA]</scope>
    <source>
        <strain evidence="2 3">DSM 21634</strain>
    </source>
</reference>
<gene>
    <name evidence="2" type="ORF">DES41_10715</name>
</gene>
<dbReference type="InterPro" id="IPR002539">
    <property type="entry name" value="MaoC-like_dom"/>
</dbReference>
<dbReference type="PANTHER" id="PTHR43664">
    <property type="entry name" value="MONOAMINE OXIDASE-RELATED"/>
    <property type="match status" value="1"/>
</dbReference>
<dbReference type="Pfam" id="PF01575">
    <property type="entry name" value="MaoC_dehydratas"/>
    <property type="match status" value="1"/>
</dbReference>
<name>A0A368XR58_9BURK</name>
<dbReference type="RefSeq" id="WP_114470410.1">
    <property type="nucleotide sequence ID" value="NZ_QPJK01000007.1"/>
</dbReference>
<dbReference type="InterPro" id="IPR052342">
    <property type="entry name" value="MCH/BMMD"/>
</dbReference>
<dbReference type="AlphaFoldDB" id="A0A368XR58"/>
<dbReference type="OrthoDB" id="6703795at2"/>
<comment type="caution">
    <text evidence="2">The sequence shown here is derived from an EMBL/GenBank/DDBJ whole genome shotgun (WGS) entry which is preliminary data.</text>
</comment>
<dbReference type="PANTHER" id="PTHR43664:SF1">
    <property type="entry name" value="BETA-METHYLMALYL-COA DEHYDRATASE"/>
    <property type="match status" value="1"/>
</dbReference>
<dbReference type="InterPro" id="IPR029069">
    <property type="entry name" value="HotDog_dom_sf"/>
</dbReference>
<keyword evidence="3" id="KW-1185">Reference proteome</keyword>
<proteinExistence type="predicted"/>
<evidence type="ECO:0000313" key="2">
    <source>
        <dbReference type="EMBL" id="RCW68494.1"/>
    </source>
</evidence>
<feature type="domain" description="MaoC-like" evidence="1">
    <location>
        <begin position="22"/>
        <end position="136"/>
    </location>
</feature>
<evidence type="ECO:0000313" key="3">
    <source>
        <dbReference type="Proteomes" id="UP000252884"/>
    </source>
</evidence>
<dbReference type="Gene3D" id="3.10.129.10">
    <property type="entry name" value="Hotdog Thioesterase"/>
    <property type="match status" value="1"/>
</dbReference>
<dbReference type="SUPFAM" id="SSF54637">
    <property type="entry name" value="Thioesterase/thiol ester dehydrase-isomerase"/>
    <property type="match status" value="1"/>
</dbReference>
<dbReference type="Proteomes" id="UP000252884">
    <property type="component" value="Unassembled WGS sequence"/>
</dbReference>